<evidence type="ECO:0000313" key="8">
    <source>
        <dbReference type="EnsemblProtists" id="EOD04621"/>
    </source>
</evidence>
<reference evidence="9" key="1">
    <citation type="journal article" date="2013" name="Nature">
        <title>Pan genome of the phytoplankton Emiliania underpins its global distribution.</title>
        <authorList>
            <person name="Read B.A."/>
            <person name="Kegel J."/>
            <person name="Klute M.J."/>
            <person name="Kuo A."/>
            <person name="Lefebvre S.C."/>
            <person name="Maumus F."/>
            <person name="Mayer C."/>
            <person name="Miller J."/>
            <person name="Monier A."/>
            <person name="Salamov A."/>
            <person name="Young J."/>
            <person name="Aguilar M."/>
            <person name="Claverie J.M."/>
            <person name="Frickenhaus S."/>
            <person name="Gonzalez K."/>
            <person name="Herman E.K."/>
            <person name="Lin Y.C."/>
            <person name="Napier J."/>
            <person name="Ogata H."/>
            <person name="Sarno A.F."/>
            <person name="Shmutz J."/>
            <person name="Schroeder D."/>
            <person name="de Vargas C."/>
            <person name="Verret F."/>
            <person name="von Dassow P."/>
            <person name="Valentin K."/>
            <person name="Van de Peer Y."/>
            <person name="Wheeler G."/>
            <person name="Dacks J.B."/>
            <person name="Delwiche C.F."/>
            <person name="Dyhrman S.T."/>
            <person name="Glockner G."/>
            <person name="John U."/>
            <person name="Richards T."/>
            <person name="Worden A.Z."/>
            <person name="Zhang X."/>
            <person name="Grigoriev I.V."/>
            <person name="Allen A.E."/>
            <person name="Bidle K."/>
            <person name="Borodovsky M."/>
            <person name="Bowler C."/>
            <person name="Brownlee C."/>
            <person name="Cock J.M."/>
            <person name="Elias M."/>
            <person name="Gladyshev V.N."/>
            <person name="Groth M."/>
            <person name="Guda C."/>
            <person name="Hadaegh A."/>
            <person name="Iglesias-Rodriguez M.D."/>
            <person name="Jenkins J."/>
            <person name="Jones B.M."/>
            <person name="Lawson T."/>
            <person name="Leese F."/>
            <person name="Lindquist E."/>
            <person name="Lobanov A."/>
            <person name="Lomsadze A."/>
            <person name="Malik S.B."/>
            <person name="Marsh M.E."/>
            <person name="Mackinder L."/>
            <person name="Mock T."/>
            <person name="Mueller-Roeber B."/>
            <person name="Pagarete A."/>
            <person name="Parker M."/>
            <person name="Probert I."/>
            <person name="Quesneville H."/>
            <person name="Raines C."/>
            <person name="Rensing S.A."/>
            <person name="Riano-Pachon D.M."/>
            <person name="Richier S."/>
            <person name="Rokitta S."/>
            <person name="Shiraiwa Y."/>
            <person name="Soanes D.M."/>
            <person name="van der Giezen M."/>
            <person name="Wahlund T.M."/>
            <person name="Williams B."/>
            <person name="Wilson W."/>
            <person name="Wolfe G."/>
            <person name="Wurch L.L."/>
        </authorList>
    </citation>
    <scope>NUCLEOTIDE SEQUENCE</scope>
</reference>
<evidence type="ECO:0000256" key="5">
    <source>
        <dbReference type="SAM" id="Phobius"/>
    </source>
</evidence>
<feature type="domain" description="V-type proton ATPase subunit S1/VOA1 transmembrane" evidence="7">
    <location>
        <begin position="224"/>
        <end position="256"/>
    </location>
</feature>
<evidence type="ECO:0000256" key="2">
    <source>
        <dbReference type="ARBA" id="ARBA00022692"/>
    </source>
</evidence>
<dbReference type="RefSeq" id="XP_005757050.1">
    <property type="nucleotide sequence ID" value="XM_005756993.1"/>
</dbReference>
<dbReference type="InterPro" id="IPR046756">
    <property type="entry name" value="VAS1/VOA1_TM"/>
</dbReference>
<dbReference type="Proteomes" id="UP000013827">
    <property type="component" value="Unassembled WGS sequence"/>
</dbReference>
<evidence type="ECO:0000256" key="6">
    <source>
        <dbReference type="SAM" id="SignalP"/>
    </source>
</evidence>
<comment type="subcellular location">
    <subcellularLocation>
        <location evidence="1">Membrane</location>
        <topology evidence="1">Single-pass membrane protein</topology>
    </subcellularLocation>
</comment>
<dbReference type="AlphaFoldDB" id="A0A0D3I036"/>
<evidence type="ECO:0000256" key="3">
    <source>
        <dbReference type="ARBA" id="ARBA00022989"/>
    </source>
</evidence>
<evidence type="ECO:0000313" key="9">
    <source>
        <dbReference type="Proteomes" id="UP000013827"/>
    </source>
</evidence>
<accession>A0A0D3I036</accession>
<keyword evidence="9" id="KW-1185">Reference proteome</keyword>
<feature type="transmembrane region" description="Helical" evidence="5">
    <location>
        <begin position="224"/>
        <end position="248"/>
    </location>
</feature>
<keyword evidence="4 5" id="KW-0472">Membrane</keyword>
<protein>
    <recommendedName>
        <fullName evidence="7">V-type proton ATPase subunit S1/VOA1 transmembrane domain-containing protein</fullName>
    </recommendedName>
</protein>
<dbReference type="HOGENOM" id="CLU_1067261_0_0_1"/>
<keyword evidence="6" id="KW-0732">Signal</keyword>
<dbReference type="GeneID" id="17250770"/>
<reference evidence="8" key="2">
    <citation type="submission" date="2024-10" db="UniProtKB">
        <authorList>
            <consortium name="EnsemblProtists"/>
        </authorList>
    </citation>
    <scope>IDENTIFICATION</scope>
</reference>
<feature type="chain" id="PRO_5044262351" description="V-type proton ATPase subunit S1/VOA1 transmembrane domain-containing protein" evidence="6">
    <location>
        <begin position="16"/>
        <end position="261"/>
    </location>
</feature>
<keyword evidence="2 5" id="KW-0812">Transmembrane</keyword>
<keyword evidence="3 5" id="KW-1133">Transmembrane helix</keyword>
<sequence length="261" mass="27627">MLSVAALLTVTQLDASGVAYTPALMWGPEGLGFGRGAKHLDAVSGQDLEVAVAALLGQPGNEGAPLLASEPARGARLPEVQLVFLLEGLGTEDVRREGGQLRHVQSLMDSAPASLTAPFTTRSPRRPSIFEKAPRLRPDEVEAHLRAHPEILTNGAADLLLVEHAAADLSAHDEAVHRVCGHVAGATSGNYGALVTGSKLPLEAPRRRLSSGETGVKLMIERDLLTGLLVFALLFTIFISGFCCLFSLQTPRKFEDGSKAQ</sequence>
<evidence type="ECO:0000256" key="4">
    <source>
        <dbReference type="ARBA" id="ARBA00023136"/>
    </source>
</evidence>
<evidence type="ECO:0000259" key="7">
    <source>
        <dbReference type="Pfam" id="PF20520"/>
    </source>
</evidence>
<proteinExistence type="predicted"/>
<dbReference type="GO" id="GO:0016020">
    <property type="term" value="C:membrane"/>
    <property type="evidence" value="ECO:0007669"/>
    <property type="project" value="UniProtKB-SubCell"/>
</dbReference>
<dbReference type="EnsemblProtists" id="EOD04621">
    <property type="protein sequence ID" value="EOD04621"/>
    <property type="gene ID" value="EMIHUDRAFT_446637"/>
</dbReference>
<dbReference type="KEGG" id="ehx:EMIHUDRAFT_446637"/>
<evidence type="ECO:0000256" key="1">
    <source>
        <dbReference type="ARBA" id="ARBA00004167"/>
    </source>
</evidence>
<organism evidence="8 9">
    <name type="scientific">Emiliania huxleyi (strain CCMP1516)</name>
    <dbReference type="NCBI Taxonomy" id="280463"/>
    <lineage>
        <taxon>Eukaryota</taxon>
        <taxon>Haptista</taxon>
        <taxon>Haptophyta</taxon>
        <taxon>Prymnesiophyceae</taxon>
        <taxon>Isochrysidales</taxon>
        <taxon>Noelaerhabdaceae</taxon>
        <taxon>Emiliania</taxon>
    </lineage>
</organism>
<feature type="signal peptide" evidence="6">
    <location>
        <begin position="1"/>
        <end position="15"/>
    </location>
</feature>
<dbReference type="PaxDb" id="2903-EOD04621"/>
<name>A0A0D3I036_EMIH1</name>
<dbReference type="Pfam" id="PF20520">
    <property type="entry name" value="Ac45-VOA1_TM"/>
    <property type="match status" value="1"/>
</dbReference>